<dbReference type="AlphaFoldDB" id="A0A0A9DGM7"/>
<reference evidence="1" key="1">
    <citation type="submission" date="2014-09" db="EMBL/GenBank/DDBJ databases">
        <authorList>
            <person name="Magalhaes I.L.F."/>
            <person name="Oliveira U."/>
            <person name="Santos F.R."/>
            <person name="Vidigal T.H.D.A."/>
            <person name="Brescovit A.D."/>
            <person name="Santos A.J."/>
        </authorList>
    </citation>
    <scope>NUCLEOTIDE SEQUENCE</scope>
    <source>
        <tissue evidence="1">Shoot tissue taken approximately 20 cm above the soil surface</tissue>
    </source>
</reference>
<proteinExistence type="predicted"/>
<evidence type="ECO:0000313" key="1">
    <source>
        <dbReference type="EMBL" id="JAD85843.1"/>
    </source>
</evidence>
<dbReference type="EMBL" id="GBRH01212052">
    <property type="protein sequence ID" value="JAD85843.1"/>
    <property type="molecule type" value="Transcribed_RNA"/>
</dbReference>
<protein>
    <submittedName>
        <fullName evidence="1">Uncharacterized protein</fullName>
    </submittedName>
</protein>
<organism evidence="1">
    <name type="scientific">Arundo donax</name>
    <name type="common">Giant reed</name>
    <name type="synonym">Donax arundinaceus</name>
    <dbReference type="NCBI Taxonomy" id="35708"/>
    <lineage>
        <taxon>Eukaryota</taxon>
        <taxon>Viridiplantae</taxon>
        <taxon>Streptophyta</taxon>
        <taxon>Embryophyta</taxon>
        <taxon>Tracheophyta</taxon>
        <taxon>Spermatophyta</taxon>
        <taxon>Magnoliopsida</taxon>
        <taxon>Liliopsida</taxon>
        <taxon>Poales</taxon>
        <taxon>Poaceae</taxon>
        <taxon>PACMAD clade</taxon>
        <taxon>Arundinoideae</taxon>
        <taxon>Arundineae</taxon>
        <taxon>Arundo</taxon>
    </lineage>
</organism>
<sequence length="49" mass="5904">MTLIGCKNNPDVRRPCHSDIFKKWNKIEQLSVTIFKLPRFNWHTIFMQA</sequence>
<name>A0A0A9DGM7_ARUDO</name>
<reference evidence="1" key="2">
    <citation type="journal article" date="2015" name="Data Brief">
        <title>Shoot transcriptome of the giant reed, Arundo donax.</title>
        <authorList>
            <person name="Barrero R.A."/>
            <person name="Guerrero F.D."/>
            <person name="Moolhuijzen P."/>
            <person name="Goolsby J.A."/>
            <person name="Tidwell J."/>
            <person name="Bellgard S.E."/>
            <person name="Bellgard M.I."/>
        </authorList>
    </citation>
    <scope>NUCLEOTIDE SEQUENCE</scope>
    <source>
        <tissue evidence="1">Shoot tissue taken approximately 20 cm above the soil surface</tissue>
    </source>
</reference>
<accession>A0A0A9DGM7</accession>